<protein>
    <recommendedName>
        <fullName evidence="4">DUF2846 domain-containing protein</fullName>
    </recommendedName>
</protein>
<feature type="signal peptide" evidence="1">
    <location>
        <begin position="1"/>
        <end position="19"/>
    </location>
</feature>
<gene>
    <name evidence="2" type="ORF">CAL29_02835</name>
</gene>
<dbReference type="AlphaFoldDB" id="A0A261SKS8"/>
<evidence type="ECO:0000313" key="3">
    <source>
        <dbReference type="Proteomes" id="UP000216020"/>
    </source>
</evidence>
<evidence type="ECO:0008006" key="4">
    <source>
        <dbReference type="Google" id="ProtNLM"/>
    </source>
</evidence>
<keyword evidence="3" id="KW-1185">Reference proteome</keyword>
<dbReference type="EMBL" id="NEVM01000001">
    <property type="protein sequence ID" value="OZI37370.1"/>
    <property type="molecule type" value="Genomic_DNA"/>
</dbReference>
<dbReference type="PROSITE" id="PS51257">
    <property type="entry name" value="PROKAR_LIPOPROTEIN"/>
    <property type="match status" value="1"/>
</dbReference>
<sequence length="203" mass="22595">MPIRSILFTCLVLALTGCGAPMVRSKAPAPPSIEQSQVIFLRNNSFFGGGVNGTVYDATDPQSKLIGTLAKGTNLAYTTTPGHHLFMIVSEAADFLEADLAAGKVYYAQGIVRMGALYGRFSLWPAYSNTYTRRTLSDKDLSDLLKNNAWMELTPASAQWFEQNRESIEDKRQRYWAVWQSKRPEDIDQRTLHPNDGVEPGSK</sequence>
<keyword evidence="1" id="KW-0732">Signal</keyword>
<comment type="caution">
    <text evidence="2">The sequence shown here is derived from an EMBL/GenBank/DDBJ whole genome shotgun (WGS) entry which is preliminary data.</text>
</comment>
<accession>A0A261SKS8</accession>
<organism evidence="2 3">
    <name type="scientific">Bordetella genomosp. 10</name>
    <dbReference type="NCBI Taxonomy" id="1416804"/>
    <lineage>
        <taxon>Bacteria</taxon>
        <taxon>Pseudomonadati</taxon>
        <taxon>Pseudomonadota</taxon>
        <taxon>Betaproteobacteria</taxon>
        <taxon>Burkholderiales</taxon>
        <taxon>Alcaligenaceae</taxon>
        <taxon>Bordetella</taxon>
    </lineage>
</organism>
<evidence type="ECO:0000256" key="1">
    <source>
        <dbReference type="SAM" id="SignalP"/>
    </source>
</evidence>
<evidence type="ECO:0000313" key="2">
    <source>
        <dbReference type="EMBL" id="OZI37370.1"/>
    </source>
</evidence>
<reference evidence="3" key="1">
    <citation type="submission" date="2017-05" db="EMBL/GenBank/DDBJ databases">
        <title>Complete and WGS of Bordetella genogroups.</title>
        <authorList>
            <person name="Spilker T."/>
            <person name="Lipuma J."/>
        </authorList>
    </citation>
    <scope>NUCLEOTIDE SEQUENCE [LARGE SCALE GENOMIC DNA]</scope>
    <source>
        <strain evidence="3">AU16122</strain>
    </source>
</reference>
<proteinExistence type="predicted"/>
<dbReference type="Proteomes" id="UP000216020">
    <property type="component" value="Unassembled WGS sequence"/>
</dbReference>
<name>A0A261SKS8_9BORD</name>
<feature type="chain" id="PRO_5013057101" description="DUF2846 domain-containing protein" evidence="1">
    <location>
        <begin position="20"/>
        <end position="203"/>
    </location>
</feature>